<name>A0ABN2W453_9ACTN</name>
<keyword evidence="9" id="KW-1185">Reference proteome</keyword>
<evidence type="ECO:0000313" key="8">
    <source>
        <dbReference type="EMBL" id="GAA2081234.1"/>
    </source>
</evidence>
<dbReference type="InterPro" id="IPR013766">
    <property type="entry name" value="Thioredoxin_domain"/>
</dbReference>
<dbReference type="PROSITE" id="PS00194">
    <property type="entry name" value="THIOREDOXIN_1"/>
    <property type="match status" value="1"/>
</dbReference>
<dbReference type="PROSITE" id="PS51257">
    <property type="entry name" value="PROKAR_LIPOPROTEIN"/>
    <property type="match status" value="1"/>
</dbReference>
<comment type="caution">
    <text evidence="8">The sequence shown here is derived from an EMBL/GenBank/DDBJ whole genome shotgun (WGS) entry which is preliminary data.</text>
</comment>
<evidence type="ECO:0000256" key="2">
    <source>
        <dbReference type="ARBA" id="ARBA00022748"/>
    </source>
</evidence>
<evidence type="ECO:0000256" key="6">
    <source>
        <dbReference type="SAM" id="SignalP"/>
    </source>
</evidence>
<keyword evidence="3" id="KW-0735">Signal-anchor</keyword>
<keyword evidence="4" id="KW-1015">Disulfide bond</keyword>
<organism evidence="8 9">
    <name type="scientific">Aeromicrobium halocynthiae</name>
    <dbReference type="NCBI Taxonomy" id="560557"/>
    <lineage>
        <taxon>Bacteria</taxon>
        <taxon>Bacillati</taxon>
        <taxon>Actinomycetota</taxon>
        <taxon>Actinomycetes</taxon>
        <taxon>Propionibacteriales</taxon>
        <taxon>Nocardioidaceae</taxon>
        <taxon>Aeromicrobium</taxon>
    </lineage>
</organism>
<dbReference type="InterPro" id="IPR036249">
    <property type="entry name" value="Thioredoxin-like_sf"/>
</dbReference>
<gene>
    <name evidence="8" type="ORF">GCM10009821_22290</name>
</gene>
<dbReference type="Proteomes" id="UP001501480">
    <property type="component" value="Unassembled WGS sequence"/>
</dbReference>
<dbReference type="PROSITE" id="PS51352">
    <property type="entry name" value="THIOREDOXIN_2"/>
    <property type="match status" value="1"/>
</dbReference>
<feature type="domain" description="Thioredoxin" evidence="7">
    <location>
        <begin position="61"/>
        <end position="200"/>
    </location>
</feature>
<feature type="signal peptide" evidence="6">
    <location>
        <begin position="1"/>
        <end position="19"/>
    </location>
</feature>
<keyword evidence="2" id="KW-0201">Cytochrome c-type biogenesis</keyword>
<keyword evidence="3" id="KW-0812">Transmembrane</keyword>
<dbReference type="InterPro" id="IPR017937">
    <property type="entry name" value="Thioredoxin_CS"/>
</dbReference>
<dbReference type="InterPro" id="IPR050553">
    <property type="entry name" value="Thioredoxin_ResA/DsbE_sf"/>
</dbReference>
<dbReference type="Gene3D" id="3.40.30.10">
    <property type="entry name" value="Glutaredoxin"/>
    <property type="match status" value="1"/>
</dbReference>
<accession>A0ABN2W453</accession>
<dbReference type="Pfam" id="PF08534">
    <property type="entry name" value="Redoxin"/>
    <property type="match status" value="1"/>
</dbReference>
<feature type="chain" id="PRO_5045429713" description="Thioredoxin domain-containing protein" evidence="6">
    <location>
        <begin position="20"/>
        <end position="203"/>
    </location>
</feature>
<dbReference type="SUPFAM" id="SSF52833">
    <property type="entry name" value="Thioredoxin-like"/>
    <property type="match status" value="1"/>
</dbReference>
<dbReference type="EMBL" id="BAAAPY010000008">
    <property type="protein sequence ID" value="GAA2081234.1"/>
    <property type="molecule type" value="Genomic_DNA"/>
</dbReference>
<dbReference type="CDD" id="cd02966">
    <property type="entry name" value="TlpA_like_family"/>
    <property type="match status" value="1"/>
</dbReference>
<proteinExistence type="predicted"/>
<keyword evidence="5" id="KW-0676">Redox-active center</keyword>
<evidence type="ECO:0000256" key="1">
    <source>
        <dbReference type="ARBA" id="ARBA00004196"/>
    </source>
</evidence>
<evidence type="ECO:0000256" key="3">
    <source>
        <dbReference type="ARBA" id="ARBA00022968"/>
    </source>
</evidence>
<dbReference type="PANTHER" id="PTHR42852">
    <property type="entry name" value="THIOL:DISULFIDE INTERCHANGE PROTEIN DSBE"/>
    <property type="match status" value="1"/>
</dbReference>
<protein>
    <recommendedName>
        <fullName evidence="7">Thioredoxin domain-containing protein</fullName>
    </recommendedName>
</protein>
<dbReference type="InterPro" id="IPR013740">
    <property type="entry name" value="Redoxin"/>
</dbReference>
<evidence type="ECO:0000259" key="7">
    <source>
        <dbReference type="PROSITE" id="PS51352"/>
    </source>
</evidence>
<evidence type="ECO:0000313" key="9">
    <source>
        <dbReference type="Proteomes" id="UP001501480"/>
    </source>
</evidence>
<reference evidence="8 9" key="1">
    <citation type="journal article" date="2019" name="Int. J. Syst. Evol. Microbiol.">
        <title>The Global Catalogue of Microorganisms (GCM) 10K type strain sequencing project: providing services to taxonomists for standard genome sequencing and annotation.</title>
        <authorList>
            <consortium name="The Broad Institute Genomics Platform"/>
            <consortium name="The Broad Institute Genome Sequencing Center for Infectious Disease"/>
            <person name="Wu L."/>
            <person name="Ma J."/>
        </authorList>
    </citation>
    <scope>NUCLEOTIDE SEQUENCE [LARGE SCALE GENOMIC DNA]</scope>
    <source>
        <strain evidence="8 9">JCM 15749</strain>
    </source>
</reference>
<evidence type="ECO:0000256" key="5">
    <source>
        <dbReference type="ARBA" id="ARBA00023284"/>
    </source>
</evidence>
<sequence>MRRATLGLVAVLALVGCGAEPGGPPTFGGDPADAGVDLADAVQKAQDMGLRECPEPSSATPDGPDALPAVALLCLQDGEPTSLAAIEGPAVVNLWASWCGPCREELPLLARLDEEIGAQVQVVGVDFADRAPEAALELAERSGVTYPQMFDPDQTLRGPLGVVGLPQTVFVDADGRVVATERTPYRSYDDLVAAVDRHLGVRP</sequence>
<evidence type="ECO:0000256" key="4">
    <source>
        <dbReference type="ARBA" id="ARBA00023157"/>
    </source>
</evidence>
<keyword evidence="6" id="KW-0732">Signal</keyword>
<comment type="subcellular location">
    <subcellularLocation>
        <location evidence="1">Cell envelope</location>
    </subcellularLocation>
</comment>
<dbReference type="PANTHER" id="PTHR42852:SF6">
    <property type="entry name" value="THIOL:DISULFIDE INTERCHANGE PROTEIN DSBE"/>
    <property type="match status" value="1"/>
</dbReference>